<name>I0KCT5_9BACT</name>
<evidence type="ECO:0000313" key="1">
    <source>
        <dbReference type="EMBL" id="CCH01938.1"/>
    </source>
</evidence>
<dbReference type="HOGENOM" id="CLU_1545333_0_0_10"/>
<proteinExistence type="predicted"/>
<dbReference type="EMBL" id="HE796683">
    <property type="protein sequence ID" value="CCH01938.1"/>
    <property type="molecule type" value="Genomic_DNA"/>
</dbReference>
<dbReference type="OrthoDB" id="1493025at2"/>
<keyword evidence="2" id="KW-1185">Reference proteome</keyword>
<sequence>MGKAKVTPHTGLRNGGLFCFHCGMAETLPYPLLVPQMLAISKDFEKRHKHCKKTWTEPVNTPEGKTERENVTWWLTNGEHGSSSKTMLYYLADGDPVTPRSHQHPLDPDDFRRGHLLLEAVPQLREKLDRMRGVSPVWNNLVEHWPRLTQLLLEQLQTRQDNGMYNLMKTLGC</sequence>
<dbReference type="KEGG" id="fae:FAES_3932"/>
<evidence type="ECO:0000313" key="2">
    <source>
        <dbReference type="Proteomes" id="UP000011058"/>
    </source>
</evidence>
<protein>
    <submittedName>
        <fullName evidence="1">Uncharacterized protein</fullName>
    </submittedName>
</protein>
<dbReference type="STRING" id="1166018.FAES_3932"/>
<dbReference type="RefSeq" id="WP_015333037.1">
    <property type="nucleotide sequence ID" value="NC_020054.1"/>
</dbReference>
<dbReference type="Proteomes" id="UP000011058">
    <property type="component" value="Chromosome"/>
</dbReference>
<dbReference type="AlphaFoldDB" id="I0KCT5"/>
<accession>I0KCT5</accession>
<organism evidence="1 2">
    <name type="scientific">Fibrella aestuarina BUZ 2</name>
    <dbReference type="NCBI Taxonomy" id="1166018"/>
    <lineage>
        <taxon>Bacteria</taxon>
        <taxon>Pseudomonadati</taxon>
        <taxon>Bacteroidota</taxon>
        <taxon>Cytophagia</taxon>
        <taxon>Cytophagales</taxon>
        <taxon>Spirosomataceae</taxon>
        <taxon>Fibrella</taxon>
    </lineage>
</organism>
<gene>
    <name evidence="1" type="ORF">FAES_3932</name>
</gene>
<reference evidence="1 2" key="1">
    <citation type="journal article" date="2012" name="J. Bacteriol.">
        <title>Genome Sequence of Fibrella aestuarina BUZ 2T, a Filamentous Marine Bacterium.</title>
        <authorList>
            <person name="Filippini M."/>
            <person name="Qi W."/>
            <person name="Blom J."/>
            <person name="Goesmann A."/>
            <person name="Smits T.H."/>
            <person name="Bagheri H.C."/>
        </authorList>
    </citation>
    <scope>NUCLEOTIDE SEQUENCE [LARGE SCALE GENOMIC DNA]</scope>
    <source>
        <strain evidence="2">BUZ 2T</strain>
    </source>
</reference>